<evidence type="ECO:0000313" key="2">
    <source>
        <dbReference type="Proteomes" id="UP001652582"/>
    </source>
</evidence>
<keyword evidence="1" id="KW-0812">Transmembrane</keyword>
<dbReference type="Proteomes" id="UP001652582">
    <property type="component" value="Unplaced"/>
</dbReference>
<evidence type="ECO:0000256" key="1">
    <source>
        <dbReference type="SAM" id="Phobius"/>
    </source>
</evidence>
<reference evidence="3" key="1">
    <citation type="submission" date="2025-08" db="UniProtKB">
        <authorList>
            <consortium name="RefSeq"/>
        </authorList>
    </citation>
    <scope>IDENTIFICATION</scope>
</reference>
<keyword evidence="1" id="KW-0472">Membrane</keyword>
<dbReference type="GeneID" id="128199856"/>
<dbReference type="RefSeq" id="XP_052746993.1">
    <property type="nucleotide sequence ID" value="XM_052891033.1"/>
</dbReference>
<accession>A0ABM3M7N0</accession>
<sequence length="139" mass="15367">MLARCLGSYGWITNSTVPCAPISGKRVNNNRKLLKSLVLATHAIDRIAVEMYTPEEMRWQKTLLGHTVMFASALVVVGVWWLVKTALALLINLVCPILVVVLAVVCVPQLRVPLLGQNYPLLANILRSILLKLAENIKV</sequence>
<proteinExistence type="predicted"/>
<feature type="transmembrane region" description="Helical" evidence="1">
    <location>
        <begin position="89"/>
        <end position="107"/>
    </location>
</feature>
<gene>
    <name evidence="3" type="primary">LOC128199856</name>
</gene>
<protein>
    <submittedName>
        <fullName evidence="3">Uncharacterized protein LOC128199856 isoform X1</fullName>
    </submittedName>
</protein>
<name>A0ABM3M7N0_BICAN</name>
<organism evidence="2 3">
    <name type="scientific">Bicyclus anynana</name>
    <name type="common">Squinting bush brown butterfly</name>
    <dbReference type="NCBI Taxonomy" id="110368"/>
    <lineage>
        <taxon>Eukaryota</taxon>
        <taxon>Metazoa</taxon>
        <taxon>Ecdysozoa</taxon>
        <taxon>Arthropoda</taxon>
        <taxon>Hexapoda</taxon>
        <taxon>Insecta</taxon>
        <taxon>Pterygota</taxon>
        <taxon>Neoptera</taxon>
        <taxon>Endopterygota</taxon>
        <taxon>Lepidoptera</taxon>
        <taxon>Glossata</taxon>
        <taxon>Ditrysia</taxon>
        <taxon>Papilionoidea</taxon>
        <taxon>Nymphalidae</taxon>
        <taxon>Satyrinae</taxon>
        <taxon>Satyrini</taxon>
        <taxon>Mycalesina</taxon>
        <taxon>Bicyclus</taxon>
    </lineage>
</organism>
<evidence type="ECO:0000313" key="3">
    <source>
        <dbReference type="RefSeq" id="XP_052746993.1"/>
    </source>
</evidence>
<keyword evidence="2" id="KW-1185">Reference proteome</keyword>
<feature type="transmembrane region" description="Helical" evidence="1">
    <location>
        <begin position="63"/>
        <end position="83"/>
    </location>
</feature>
<keyword evidence="1" id="KW-1133">Transmembrane helix</keyword>